<sequence length="397" mass="45410">MVIGIVGNYGNNNQGDESILEGILVLLEKTHNIERKNIIVFSNQPEYTSRKYGVQSTKLYFKKTNGFTTLFHTLVRNWKTIRKIDLLLVGGGGIFMDLYGREPFLYGMYGWIAKLAKTPVVLYGVGAGPIITRTGKKLLKSLAHLSDLVTVRDPKSKELLISIGVKSPVYVIGDPAFQVPIPENIEKPSVKGDKIRFGVTAVPFYNSTYWPEENTNMYVDYVEGMAANLDMMLSRYPNAVINFFSTKYPQDMMVTKDIQKKMKYSDRTSTCDQAMTHGEIVEFASQQDVVIGTRLHSLILALVSNTPVISVSYHHKVYDLMEMMDCTEYTIEIGDLNQQPSFFYESYHHMAQNWEETQKRFEQISEHMKGMAYQGMELVKQQFHQNEQDLTYAREND</sequence>
<dbReference type="GO" id="GO:0016740">
    <property type="term" value="F:transferase activity"/>
    <property type="evidence" value="ECO:0007669"/>
    <property type="project" value="UniProtKB-KW"/>
</dbReference>
<evidence type="ECO:0000313" key="2">
    <source>
        <dbReference type="EMBL" id="GAA0486808.1"/>
    </source>
</evidence>
<dbReference type="RefSeq" id="WP_343838372.1">
    <property type="nucleotide sequence ID" value="NZ_BAAADO010000002.1"/>
</dbReference>
<proteinExistence type="predicted"/>
<evidence type="ECO:0000313" key="3">
    <source>
        <dbReference type="Proteomes" id="UP001500880"/>
    </source>
</evidence>
<gene>
    <name evidence="2" type="ORF">GCM10008986_10270</name>
</gene>
<reference evidence="3" key="1">
    <citation type="journal article" date="2019" name="Int. J. Syst. Evol. Microbiol.">
        <title>The Global Catalogue of Microorganisms (GCM) 10K type strain sequencing project: providing services to taxonomists for standard genome sequencing and annotation.</title>
        <authorList>
            <consortium name="The Broad Institute Genomics Platform"/>
            <consortium name="The Broad Institute Genome Sequencing Center for Infectious Disease"/>
            <person name="Wu L."/>
            <person name="Ma J."/>
        </authorList>
    </citation>
    <scope>NUCLEOTIDE SEQUENCE [LARGE SCALE GENOMIC DNA]</scope>
    <source>
        <strain evidence="3">JCM 12389</strain>
    </source>
</reference>
<organism evidence="2 3">
    <name type="scientific">Salinibacillus aidingensis</name>
    <dbReference type="NCBI Taxonomy" id="237684"/>
    <lineage>
        <taxon>Bacteria</taxon>
        <taxon>Bacillati</taxon>
        <taxon>Bacillota</taxon>
        <taxon>Bacilli</taxon>
        <taxon>Bacillales</taxon>
        <taxon>Bacillaceae</taxon>
        <taxon>Salinibacillus</taxon>
    </lineage>
</organism>
<name>A0ABP3KX62_9BACI</name>
<accession>A0ABP3KX62</accession>
<dbReference type="EMBL" id="BAAADO010000002">
    <property type="protein sequence ID" value="GAA0486808.1"/>
    <property type="molecule type" value="Genomic_DNA"/>
</dbReference>
<keyword evidence="3" id="KW-1185">Reference proteome</keyword>
<dbReference type="Proteomes" id="UP001500880">
    <property type="component" value="Unassembled WGS sequence"/>
</dbReference>
<comment type="caution">
    <text evidence="2">The sequence shown here is derived from an EMBL/GenBank/DDBJ whole genome shotgun (WGS) entry which is preliminary data.</text>
</comment>
<dbReference type="Pfam" id="PF04230">
    <property type="entry name" value="PS_pyruv_trans"/>
    <property type="match status" value="1"/>
</dbReference>
<evidence type="ECO:0000259" key="1">
    <source>
        <dbReference type="Pfam" id="PF04230"/>
    </source>
</evidence>
<feature type="domain" description="Polysaccharide pyruvyl transferase" evidence="1">
    <location>
        <begin position="15"/>
        <end position="315"/>
    </location>
</feature>
<dbReference type="InterPro" id="IPR007345">
    <property type="entry name" value="Polysacch_pyruvyl_Trfase"/>
</dbReference>
<keyword evidence="2" id="KW-0808">Transferase</keyword>
<protein>
    <submittedName>
        <fullName evidence="2">Polysaccharide pyruvyl transferase family protein</fullName>
    </submittedName>
</protein>
<dbReference type="PANTHER" id="PTHR36836">
    <property type="entry name" value="COLANIC ACID BIOSYNTHESIS PROTEIN WCAK"/>
    <property type="match status" value="1"/>
</dbReference>
<dbReference type="PANTHER" id="PTHR36836:SF1">
    <property type="entry name" value="COLANIC ACID BIOSYNTHESIS PROTEIN WCAK"/>
    <property type="match status" value="1"/>
</dbReference>